<proteinExistence type="predicted"/>
<feature type="domain" description="C3H1-type" evidence="7">
    <location>
        <begin position="210"/>
        <end position="238"/>
    </location>
</feature>
<dbReference type="InterPro" id="IPR000571">
    <property type="entry name" value="Znf_CCCH"/>
</dbReference>
<feature type="region of interest" description="Disordered" evidence="5">
    <location>
        <begin position="367"/>
        <end position="403"/>
    </location>
</feature>
<dbReference type="InterPro" id="IPR039971">
    <property type="entry name" value="CWC24-like"/>
</dbReference>
<dbReference type="SMART" id="SM00184">
    <property type="entry name" value="RING"/>
    <property type="match status" value="1"/>
</dbReference>
<dbReference type="PROSITE" id="PS50089">
    <property type="entry name" value="ZF_RING_2"/>
    <property type="match status" value="1"/>
</dbReference>
<dbReference type="KEGG" id="bpg:Bathy07g03130"/>
<evidence type="ECO:0000259" key="7">
    <source>
        <dbReference type="PROSITE" id="PS50103"/>
    </source>
</evidence>
<evidence type="ECO:0000259" key="6">
    <source>
        <dbReference type="PROSITE" id="PS50089"/>
    </source>
</evidence>
<keyword evidence="1 4" id="KW-0479">Metal-binding</keyword>
<feature type="compositionally biased region" description="Low complexity" evidence="5">
    <location>
        <begin position="80"/>
        <end position="91"/>
    </location>
</feature>
<dbReference type="GO" id="GO:0034247">
    <property type="term" value="P:snoRNA splicing"/>
    <property type="evidence" value="ECO:0007669"/>
    <property type="project" value="TreeGrafter"/>
</dbReference>
<dbReference type="InterPro" id="IPR017907">
    <property type="entry name" value="Znf_RING_CS"/>
</dbReference>
<dbReference type="STRING" id="41875.K8F1T8"/>
<dbReference type="Gene3D" id="3.30.40.10">
    <property type="entry name" value="Zinc/RING finger domain, C3HC4 (zinc finger)"/>
    <property type="match status" value="1"/>
</dbReference>
<reference evidence="8 9" key="1">
    <citation type="submission" date="2011-10" db="EMBL/GenBank/DDBJ databases">
        <authorList>
            <person name="Genoscope - CEA"/>
        </authorList>
    </citation>
    <scope>NUCLEOTIDE SEQUENCE [LARGE SCALE GENOMIC DNA]</scope>
    <source>
        <strain evidence="8 9">RCC 1105</strain>
    </source>
</reference>
<dbReference type="Gene3D" id="4.10.1000.10">
    <property type="entry name" value="Zinc finger, CCCH-type"/>
    <property type="match status" value="1"/>
</dbReference>
<dbReference type="PROSITE" id="PS50103">
    <property type="entry name" value="ZF_C3H1"/>
    <property type="match status" value="1"/>
</dbReference>
<evidence type="ECO:0000256" key="3">
    <source>
        <dbReference type="ARBA" id="ARBA00022833"/>
    </source>
</evidence>
<feature type="compositionally biased region" description="Basic residues" evidence="5">
    <location>
        <begin position="23"/>
        <end position="36"/>
    </location>
</feature>
<gene>
    <name evidence="8" type="ORF">Bathy07g03130</name>
</gene>
<dbReference type="Pfam" id="PF00642">
    <property type="entry name" value="zf-CCCH"/>
    <property type="match status" value="1"/>
</dbReference>
<dbReference type="SUPFAM" id="SSF57850">
    <property type="entry name" value="RING/U-box"/>
    <property type="match status" value="1"/>
</dbReference>
<sequence>MAEPGKPAEEDEEEKEEVVAVTFKKKSRANVRKRKGTKGDDENDELAKKVNSSNVNADDDNRERERREEERNNNGKQYQSLLGGSSKASSSKIHEKRVFAYEGDRSVQIRDDGGATREIEIDTARDRDGRALREQKLKLAAERLKQNNENNKDVMCGAVVEDDKVYRGTNAYTDYRAGFRKEQTIANEKGGGAHGPARASANVRTTYVMDYKPDICKDYKDTGYCGYGDACKFVHDRGDYKQGWQLDKDWERKLQEQKEKQAALEKMEKALNSDGEEVDLNPDDDEEDDETFDGDIPGECQMCSESWMDVRNPVVTKCKHYFCEACALRNDSAKKEKTCFTCEMPTGGTFNSAKDILKRVKDMKRDGVKTWGKKKKEKKRGVMMGGGASQQKNVDRSSGWALG</sequence>
<accession>K8F1T8</accession>
<evidence type="ECO:0000256" key="4">
    <source>
        <dbReference type="PROSITE-ProRule" id="PRU00723"/>
    </source>
</evidence>
<dbReference type="PANTHER" id="PTHR12930">
    <property type="entry name" value="ZINC FINGER PROTEIN 183"/>
    <property type="match status" value="1"/>
</dbReference>
<feature type="compositionally biased region" description="Acidic residues" evidence="5">
    <location>
        <begin position="274"/>
        <end position="292"/>
    </location>
</feature>
<dbReference type="PANTHER" id="PTHR12930:SF0">
    <property type="entry name" value="RING FINGER PROTEIN 113B"/>
    <property type="match status" value="1"/>
</dbReference>
<dbReference type="OrthoDB" id="25761at2759"/>
<dbReference type="GeneID" id="19014802"/>
<dbReference type="InterPro" id="IPR001841">
    <property type="entry name" value="Znf_RING"/>
</dbReference>
<dbReference type="InterPro" id="IPR036855">
    <property type="entry name" value="Znf_CCCH_sf"/>
</dbReference>
<feature type="compositionally biased region" description="Basic and acidic residues" evidence="5">
    <location>
        <begin position="37"/>
        <end position="48"/>
    </location>
</feature>
<name>K8F1T8_9CHLO</name>
<dbReference type="PROSITE" id="PS00518">
    <property type="entry name" value="ZF_RING_1"/>
    <property type="match status" value="1"/>
</dbReference>
<evidence type="ECO:0000256" key="5">
    <source>
        <dbReference type="SAM" id="MobiDB-lite"/>
    </source>
</evidence>
<feature type="compositionally biased region" description="Basic and acidic residues" evidence="5">
    <location>
        <begin position="59"/>
        <end position="73"/>
    </location>
</feature>
<dbReference type="SUPFAM" id="SSF90229">
    <property type="entry name" value="CCCH zinc finger"/>
    <property type="match status" value="1"/>
</dbReference>
<organism evidence="8 9">
    <name type="scientific">Bathycoccus prasinos</name>
    <dbReference type="NCBI Taxonomy" id="41875"/>
    <lineage>
        <taxon>Eukaryota</taxon>
        <taxon>Viridiplantae</taxon>
        <taxon>Chlorophyta</taxon>
        <taxon>Mamiellophyceae</taxon>
        <taxon>Mamiellales</taxon>
        <taxon>Bathycoccaceae</taxon>
        <taxon>Bathycoccus</taxon>
    </lineage>
</organism>
<feature type="region of interest" description="Disordered" evidence="5">
    <location>
        <begin position="1"/>
        <end position="91"/>
    </location>
</feature>
<keyword evidence="3 4" id="KW-0862">Zinc</keyword>
<keyword evidence="9" id="KW-1185">Reference proteome</keyword>
<dbReference type="Proteomes" id="UP000198341">
    <property type="component" value="Chromosome 7"/>
</dbReference>
<evidence type="ECO:0000313" key="8">
    <source>
        <dbReference type="EMBL" id="CCO66022.1"/>
    </source>
</evidence>
<dbReference type="GO" id="GO:0008270">
    <property type="term" value="F:zinc ion binding"/>
    <property type="evidence" value="ECO:0007669"/>
    <property type="project" value="UniProtKB-KW"/>
</dbReference>
<evidence type="ECO:0000256" key="1">
    <source>
        <dbReference type="ARBA" id="ARBA00022723"/>
    </source>
</evidence>
<dbReference type="AlphaFoldDB" id="K8F1T8"/>
<dbReference type="SMART" id="SM00356">
    <property type="entry name" value="ZnF_C3H1"/>
    <property type="match status" value="1"/>
</dbReference>
<protein>
    <submittedName>
        <fullName evidence="8">Uncharacterized protein</fullName>
    </submittedName>
</protein>
<dbReference type="RefSeq" id="XP_007511934.1">
    <property type="nucleotide sequence ID" value="XM_007511872.1"/>
</dbReference>
<feature type="region of interest" description="Disordered" evidence="5">
    <location>
        <begin position="269"/>
        <end position="292"/>
    </location>
</feature>
<dbReference type="InterPro" id="IPR013083">
    <property type="entry name" value="Znf_RING/FYVE/PHD"/>
</dbReference>
<dbReference type="EMBL" id="FO082272">
    <property type="protein sequence ID" value="CCO66022.1"/>
    <property type="molecule type" value="Genomic_DNA"/>
</dbReference>
<feature type="zinc finger region" description="C3H1-type" evidence="4">
    <location>
        <begin position="210"/>
        <end position="238"/>
    </location>
</feature>
<feature type="compositionally biased region" description="Basic residues" evidence="5">
    <location>
        <begin position="371"/>
        <end position="381"/>
    </location>
</feature>
<feature type="domain" description="RING-type" evidence="6">
    <location>
        <begin position="300"/>
        <end position="343"/>
    </location>
</feature>
<evidence type="ECO:0000256" key="2">
    <source>
        <dbReference type="ARBA" id="ARBA00022771"/>
    </source>
</evidence>
<keyword evidence="2 4" id="KW-0863">Zinc-finger</keyword>
<dbReference type="GO" id="GO:0005684">
    <property type="term" value="C:U2-type spliceosomal complex"/>
    <property type="evidence" value="ECO:0007669"/>
    <property type="project" value="TreeGrafter"/>
</dbReference>
<evidence type="ECO:0000313" key="9">
    <source>
        <dbReference type="Proteomes" id="UP000198341"/>
    </source>
</evidence>
<dbReference type="CDD" id="cd16539">
    <property type="entry name" value="RING-HC_RNF113A_B"/>
    <property type="match status" value="1"/>
</dbReference>
<dbReference type="eggNOG" id="KOG1813">
    <property type="taxonomic scope" value="Eukaryota"/>
</dbReference>